<dbReference type="EMBL" id="LAZR01002127">
    <property type="protein sequence ID" value="KKN34112.1"/>
    <property type="molecule type" value="Genomic_DNA"/>
</dbReference>
<evidence type="ECO:0000313" key="5">
    <source>
        <dbReference type="EMBL" id="KKN34112.1"/>
    </source>
</evidence>
<dbReference type="PROSITE" id="PS51819">
    <property type="entry name" value="VOC"/>
    <property type="match status" value="1"/>
</dbReference>
<feature type="domain" description="VOC" evidence="4">
    <location>
        <begin position="6"/>
        <end position="133"/>
    </location>
</feature>
<proteinExistence type="inferred from homology"/>
<dbReference type="CDD" id="cd08349">
    <property type="entry name" value="BLMA_like"/>
    <property type="match status" value="1"/>
</dbReference>
<gene>
    <name evidence="5" type="ORF">LCGC14_0796920</name>
</gene>
<comment type="similarity">
    <text evidence="1">Belongs to the bleomycin resistance protein family.</text>
</comment>
<comment type="caution">
    <text evidence="5">The sequence shown here is derived from an EMBL/GenBank/DDBJ whole genome shotgun (WGS) entry which is preliminary data.</text>
</comment>
<evidence type="ECO:0000256" key="3">
    <source>
        <dbReference type="ARBA" id="ARBA00023251"/>
    </source>
</evidence>
<reference evidence="5" key="1">
    <citation type="journal article" date="2015" name="Nature">
        <title>Complex archaea that bridge the gap between prokaryotes and eukaryotes.</title>
        <authorList>
            <person name="Spang A."/>
            <person name="Saw J.H."/>
            <person name="Jorgensen S.L."/>
            <person name="Zaremba-Niedzwiedzka K."/>
            <person name="Martijn J."/>
            <person name="Lind A.E."/>
            <person name="van Eijk R."/>
            <person name="Schleper C."/>
            <person name="Guy L."/>
            <person name="Ettema T.J."/>
        </authorList>
    </citation>
    <scope>NUCLEOTIDE SEQUENCE</scope>
</reference>
<sequence length="140" mass="16071">MSLKQDVALVPELSCSDFAASSDFYLRILGFEILFQRPERKFACITLGQARVMIKQENQFWTTGEMQTPYGRGINFQITVADALRLSERIQAFGFPLFEALETSWYRVDQIERGVSEFLVQDPDGYLLRFSQLLGDRAVT</sequence>
<dbReference type="Pfam" id="PF00903">
    <property type="entry name" value="Glyoxalase"/>
    <property type="match status" value="1"/>
</dbReference>
<dbReference type="Gene3D" id="3.10.180.10">
    <property type="entry name" value="2,3-Dihydroxybiphenyl 1,2-Dioxygenase, domain 1"/>
    <property type="match status" value="1"/>
</dbReference>
<dbReference type="InterPro" id="IPR000335">
    <property type="entry name" value="Bleomycin-R"/>
</dbReference>
<name>A0A0F9QAM6_9ZZZZ</name>
<dbReference type="InterPro" id="IPR004360">
    <property type="entry name" value="Glyas_Fos-R_dOase_dom"/>
</dbReference>
<organism evidence="5">
    <name type="scientific">marine sediment metagenome</name>
    <dbReference type="NCBI Taxonomy" id="412755"/>
    <lineage>
        <taxon>unclassified sequences</taxon>
        <taxon>metagenomes</taxon>
        <taxon>ecological metagenomes</taxon>
    </lineage>
</organism>
<evidence type="ECO:0000256" key="1">
    <source>
        <dbReference type="ARBA" id="ARBA00011051"/>
    </source>
</evidence>
<evidence type="ECO:0000259" key="4">
    <source>
        <dbReference type="PROSITE" id="PS51819"/>
    </source>
</evidence>
<keyword evidence="3" id="KW-0046">Antibiotic resistance</keyword>
<protein>
    <recommendedName>
        <fullName evidence="2">Bleomycin resistance protein</fullName>
    </recommendedName>
</protein>
<evidence type="ECO:0000256" key="2">
    <source>
        <dbReference type="ARBA" id="ARBA00021572"/>
    </source>
</evidence>
<dbReference type="InterPro" id="IPR037523">
    <property type="entry name" value="VOC_core"/>
</dbReference>
<dbReference type="GO" id="GO:0046677">
    <property type="term" value="P:response to antibiotic"/>
    <property type="evidence" value="ECO:0007669"/>
    <property type="project" value="UniProtKB-KW"/>
</dbReference>
<dbReference type="InterPro" id="IPR029068">
    <property type="entry name" value="Glyas_Bleomycin-R_OHBP_Dase"/>
</dbReference>
<dbReference type="AlphaFoldDB" id="A0A0F9QAM6"/>
<dbReference type="SUPFAM" id="SSF54593">
    <property type="entry name" value="Glyoxalase/Bleomycin resistance protein/Dihydroxybiphenyl dioxygenase"/>
    <property type="match status" value="1"/>
</dbReference>
<accession>A0A0F9QAM6</accession>